<evidence type="ECO:0000313" key="2">
    <source>
        <dbReference type="EMBL" id="KAG0651040.1"/>
    </source>
</evidence>
<proteinExistence type="predicted"/>
<accession>A0A9P6VNZ0</accession>
<feature type="transmembrane region" description="Helical" evidence="1">
    <location>
        <begin position="17"/>
        <end position="38"/>
    </location>
</feature>
<keyword evidence="1" id="KW-0812">Transmembrane</keyword>
<comment type="caution">
    <text evidence="2">The sequence shown here is derived from an EMBL/GenBank/DDBJ whole genome shotgun (WGS) entry which is preliminary data.</text>
</comment>
<sequence length="409" mass="45306">MDKIFHVFGSVPVHSKAFIITSSVISTLAVIAVGRLALYTRPPRIIPSPRSTLLPKLSISEQADLPYPPDIFPGRDVQSPVTCTPTFRGYGTIRVYEWGPEKGRKVLLVHGISTPCLALGGVANALVEKGCRVMLLDLWGRGYSDSPDLPHDSRLDTAGYYIVPLGMDTRGFQPGWLLSRRRNCSRLRELFPRHGKITGLVGTSRSDTSLSLRMASQINVYNILTCQVRGRDCAATTERRSCSFQCTKIHAENCRSCPIENETGCHGDYSIPKLFCPVSNSLRILYPTNVCRVKTPQKMLRLSVASAVQWQVDFHEGFIRSFVSSIKYASVERKPETLTSWGKLGLRKDKVLIIAGSTDVLIVASELEVDAKDVIGAGNVDWRVIEGGHEFPITCGEEVVERISEIWSL</sequence>
<dbReference type="AlphaFoldDB" id="A0A9P6VNZ0"/>
<reference evidence="2" key="1">
    <citation type="submission" date="2019-07" db="EMBL/GenBank/DDBJ databases">
        <title>Hyphodiscus hymeniophilus genome sequencing and assembly.</title>
        <authorList>
            <person name="Kramer G."/>
            <person name="Nodwell J."/>
        </authorList>
    </citation>
    <scope>NUCLEOTIDE SEQUENCE</scope>
    <source>
        <strain evidence="2">ATCC 34498</strain>
    </source>
</reference>
<name>A0A9P6VNZ0_9HELO</name>
<evidence type="ECO:0000313" key="3">
    <source>
        <dbReference type="Proteomes" id="UP000785200"/>
    </source>
</evidence>
<dbReference type="InterPro" id="IPR029058">
    <property type="entry name" value="AB_hydrolase_fold"/>
</dbReference>
<keyword evidence="1" id="KW-1133">Transmembrane helix</keyword>
<dbReference type="SUPFAM" id="SSF53474">
    <property type="entry name" value="alpha/beta-Hydrolases"/>
    <property type="match status" value="1"/>
</dbReference>
<dbReference type="Gene3D" id="3.40.50.1820">
    <property type="entry name" value="alpha/beta hydrolase"/>
    <property type="match status" value="1"/>
</dbReference>
<keyword evidence="1" id="KW-0472">Membrane</keyword>
<dbReference type="Proteomes" id="UP000785200">
    <property type="component" value="Unassembled WGS sequence"/>
</dbReference>
<protein>
    <submittedName>
        <fullName evidence="2">Uncharacterized protein</fullName>
    </submittedName>
</protein>
<keyword evidence="3" id="KW-1185">Reference proteome</keyword>
<evidence type="ECO:0000256" key="1">
    <source>
        <dbReference type="SAM" id="Phobius"/>
    </source>
</evidence>
<gene>
    <name evidence="2" type="ORF">D0Z07_2506</name>
</gene>
<organism evidence="2 3">
    <name type="scientific">Hyphodiscus hymeniophilus</name>
    <dbReference type="NCBI Taxonomy" id="353542"/>
    <lineage>
        <taxon>Eukaryota</taxon>
        <taxon>Fungi</taxon>
        <taxon>Dikarya</taxon>
        <taxon>Ascomycota</taxon>
        <taxon>Pezizomycotina</taxon>
        <taxon>Leotiomycetes</taxon>
        <taxon>Helotiales</taxon>
        <taxon>Hyphodiscaceae</taxon>
        <taxon>Hyphodiscus</taxon>
    </lineage>
</organism>
<dbReference type="OrthoDB" id="408373at2759"/>
<dbReference type="EMBL" id="VNKQ01000005">
    <property type="protein sequence ID" value="KAG0651040.1"/>
    <property type="molecule type" value="Genomic_DNA"/>
</dbReference>